<proteinExistence type="predicted"/>
<evidence type="ECO:0000313" key="2">
    <source>
        <dbReference type="EMBL" id="MBM0231403.1"/>
    </source>
</evidence>
<comment type="caution">
    <text evidence="2">The sequence shown here is derived from an EMBL/GenBank/DDBJ whole genome shotgun (WGS) entry which is preliminary data.</text>
</comment>
<keyword evidence="3" id="KW-1185">Reference proteome</keyword>
<dbReference type="RefSeq" id="WP_203173876.1">
    <property type="nucleotide sequence ID" value="NZ_JAEVHM010000015.1"/>
</dbReference>
<dbReference type="InterPro" id="IPR036291">
    <property type="entry name" value="NAD(P)-bd_dom_sf"/>
</dbReference>
<dbReference type="InterPro" id="IPR001509">
    <property type="entry name" value="Epimerase_deHydtase"/>
</dbReference>
<dbReference type="PANTHER" id="PTHR43245:SF13">
    <property type="entry name" value="UDP-D-APIOSE_UDP-D-XYLOSE SYNTHASE 2"/>
    <property type="match status" value="1"/>
</dbReference>
<dbReference type="Pfam" id="PF01370">
    <property type="entry name" value="Epimerase"/>
    <property type="match status" value="1"/>
</dbReference>
<sequence length="332" mass="34791">MTGPRIALLGASGFIGSAVLAELARRPVVIRTVARRPVLVPRQSRATIEVRSADLTEPGEMAAAVLGADIVVHSIAHIAGSSSWRLGDRDIAAERVNVGLVRDLVGVLADRRSGGPPPTVVFAGAVTQTGPYQGEAIDGTEPDRPAGEYDRQKLAAESLLMSAHAAGVLRAVSLRLPAVFGPAPYAASPDKGVVSTMARRALAGEPLTMWHDGSVRRDLLFVADAARAFGAALDGSARVAGRHWVLGTGHGTPLGEVFTMIAAMAAEHTGTPPVRVVAVEPPPYADAGDFRHLTVDSTAFQAAVGWRPRVPLAEALRDTVAFWARRGDRPEG</sequence>
<dbReference type="SUPFAM" id="SSF51735">
    <property type="entry name" value="NAD(P)-binding Rossmann-fold domains"/>
    <property type="match status" value="1"/>
</dbReference>
<organism evidence="2 3">
    <name type="scientific">Micromonospora parastrephiae</name>
    <dbReference type="NCBI Taxonomy" id="2806101"/>
    <lineage>
        <taxon>Bacteria</taxon>
        <taxon>Bacillati</taxon>
        <taxon>Actinomycetota</taxon>
        <taxon>Actinomycetes</taxon>
        <taxon>Micromonosporales</taxon>
        <taxon>Micromonosporaceae</taxon>
        <taxon>Micromonospora</taxon>
    </lineage>
</organism>
<evidence type="ECO:0000259" key="1">
    <source>
        <dbReference type="Pfam" id="PF01370"/>
    </source>
</evidence>
<protein>
    <submittedName>
        <fullName evidence="2">NAD-dependent epimerase/dehydratase</fullName>
    </submittedName>
</protein>
<reference evidence="2 3" key="1">
    <citation type="submission" date="2021-01" db="EMBL/GenBank/DDBJ databases">
        <title>Draft genome sequence of Micromonospora sp. strain STR1_7.</title>
        <authorList>
            <person name="Karlyshev A."/>
            <person name="Jawad R."/>
        </authorList>
    </citation>
    <scope>NUCLEOTIDE SEQUENCE [LARGE SCALE GENOMIC DNA]</scope>
    <source>
        <strain evidence="2 3">STR1-7</strain>
    </source>
</reference>
<name>A0ABS1XQ84_9ACTN</name>
<dbReference type="PANTHER" id="PTHR43245">
    <property type="entry name" value="BIFUNCTIONAL POLYMYXIN RESISTANCE PROTEIN ARNA"/>
    <property type="match status" value="1"/>
</dbReference>
<evidence type="ECO:0000313" key="3">
    <source>
        <dbReference type="Proteomes" id="UP000601027"/>
    </source>
</evidence>
<dbReference type="Gene3D" id="3.40.50.720">
    <property type="entry name" value="NAD(P)-binding Rossmann-like Domain"/>
    <property type="match status" value="1"/>
</dbReference>
<feature type="domain" description="NAD-dependent epimerase/dehydratase" evidence="1">
    <location>
        <begin position="7"/>
        <end position="247"/>
    </location>
</feature>
<dbReference type="EMBL" id="JAEVHM010000015">
    <property type="protein sequence ID" value="MBM0231403.1"/>
    <property type="molecule type" value="Genomic_DNA"/>
</dbReference>
<dbReference type="Proteomes" id="UP000601027">
    <property type="component" value="Unassembled WGS sequence"/>
</dbReference>
<gene>
    <name evidence="2" type="ORF">JNW91_05700</name>
</gene>
<accession>A0ABS1XQ84</accession>
<dbReference type="InterPro" id="IPR050177">
    <property type="entry name" value="Lipid_A_modif_metabolic_enz"/>
</dbReference>